<feature type="transmembrane region" description="Helical" evidence="1">
    <location>
        <begin position="26"/>
        <end position="45"/>
    </location>
</feature>
<dbReference type="Proteomes" id="UP000563601">
    <property type="component" value="Unassembled WGS sequence"/>
</dbReference>
<evidence type="ECO:0000313" key="3">
    <source>
        <dbReference type="Proteomes" id="UP000563601"/>
    </source>
</evidence>
<comment type="caution">
    <text evidence="2">The sequence shown here is derived from an EMBL/GenBank/DDBJ whole genome shotgun (WGS) entry which is preliminary data.</text>
</comment>
<reference evidence="2 3" key="1">
    <citation type="submission" date="2020-08" db="EMBL/GenBank/DDBJ databases">
        <title>Genomic Encyclopedia of Type Strains, Phase IV (KMG-IV): sequencing the most valuable type-strain genomes for metagenomic binning, comparative biology and taxonomic classification.</title>
        <authorList>
            <person name="Goeker M."/>
        </authorList>
    </citation>
    <scope>NUCLEOTIDE SEQUENCE [LARGE SCALE GENOMIC DNA]</scope>
    <source>
        <strain evidence="2 3">DSM 11525</strain>
    </source>
</reference>
<organism evidence="2 3">
    <name type="scientific">Microbulbifer hydrolyticus</name>
    <dbReference type="NCBI Taxonomy" id="48074"/>
    <lineage>
        <taxon>Bacteria</taxon>
        <taxon>Pseudomonadati</taxon>
        <taxon>Pseudomonadota</taxon>
        <taxon>Gammaproteobacteria</taxon>
        <taxon>Cellvibrionales</taxon>
        <taxon>Microbulbiferaceae</taxon>
        <taxon>Microbulbifer</taxon>
    </lineage>
</organism>
<dbReference type="AlphaFoldDB" id="A0AA89TGM2"/>
<gene>
    <name evidence="2" type="ORF">HNQ53_001246</name>
</gene>
<keyword evidence="1" id="KW-0472">Membrane</keyword>
<keyword evidence="1" id="KW-1133">Transmembrane helix</keyword>
<evidence type="ECO:0000313" key="2">
    <source>
        <dbReference type="EMBL" id="MBB5211028.1"/>
    </source>
</evidence>
<name>A0AA89TGM2_9GAMM</name>
<proteinExistence type="predicted"/>
<accession>A0AA89TGM2</accession>
<dbReference type="EMBL" id="JACHHR010000002">
    <property type="protein sequence ID" value="MBB5211028.1"/>
    <property type="molecule type" value="Genomic_DNA"/>
</dbReference>
<keyword evidence="1" id="KW-0812">Transmembrane</keyword>
<evidence type="ECO:0000256" key="1">
    <source>
        <dbReference type="SAM" id="Phobius"/>
    </source>
</evidence>
<protein>
    <submittedName>
        <fullName evidence="2">Uncharacterized protein</fullName>
    </submittedName>
</protein>
<sequence length="52" mass="5514">MGTFNQNTARVPGGVRRYSAVQVSNIHSAACALAATTSLLLATFLKVPNYEC</sequence>